<keyword evidence="2" id="KW-1185">Reference proteome</keyword>
<reference evidence="1 2" key="1">
    <citation type="submission" date="2023-07" db="EMBL/GenBank/DDBJ databases">
        <title>Genomic Encyclopedia of Type Strains, Phase IV (KMG-IV): sequencing the most valuable type-strain genomes for metagenomic binning, comparative biology and taxonomic classification.</title>
        <authorList>
            <person name="Goeker M."/>
        </authorList>
    </citation>
    <scope>NUCLEOTIDE SEQUENCE [LARGE SCALE GENOMIC DNA]</scope>
    <source>
        <strain evidence="1 2">DSM 17273</strain>
    </source>
</reference>
<dbReference type="Proteomes" id="UP001185015">
    <property type="component" value="Unassembled WGS sequence"/>
</dbReference>
<protein>
    <submittedName>
        <fullName evidence="1">Uncharacterized protein</fullName>
    </submittedName>
</protein>
<sequence>MGSDEEEINEIFGKMAWLDKNRWLSEPDDNNPNLINFSSSDLKNSEKILTHFLCYISDRQMPFSQIWDKGGFVYSDIVHSYSQKDCVTTNLLNPFNENSFIHRRKDDGTKFELISNDGSVTFTPRYYPSDIKSILQTLMILEEKEYNKDIIQFIARIISEFDGDFLVKRIGFALHLLAYYNIGQPKASEYEKYEEMLKKIEKNKSEVLGILRNKDKFEEKFEDFKKNKNGILFNQKRMWCSLRDYIKYDETCNYMINGLKDIKEDSLVETWNNLDRTELELPGDVWNNNSKFRKCLFKNISMLSSLNKYESPRFIREIYTKLKSEIDEGYPESFDVTFDFVPRMCEKGMCDFCIFNENNKIDELCTKDKSKYCPILLVSCGYKNKCNPKECVAILADD</sequence>
<gene>
    <name evidence="1" type="ORF">J2750_001358</name>
</gene>
<dbReference type="EMBL" id="JAVDQI010000004">
    <property type="protein sequence ID" value="MDR6222898.1"/>
    <property type="molecule type" value="Genomic_DNA"/>
</dbReference>
<dbReference type="AlphaFoldDB" id="A0AA90U019"/>
<comment type="caution">
    <text evidence="1">The sequence shown here is derived from an EMBL/GenBank/DDBJ whole genome shotgun (WGS) entry which is preliminary data.</text>
</comment>
<organism evidence="1 2">
    <name type="scientific">Methanococcoides alaskense</name>
    <dbReference type="NCBI Taxonomy" id="325778"/>
    <lineage>
        <taxon>Archaea</taxon>
        <taxon>Methanobacteriati</taxon>
        <taxon>Methanobacteriota</taxon>
        <taxon>Stenosarchaea group</taxon>
        <taxon>Methanomicrobia</taxon>
        <taxon>Methanosarcinales</taxon>
        <taxon>Methanosarcinaceae</taxon>
        <taxon>Methanococcoides</taxon>
    </lineage>
</organism>
<evidence type="ECO:0000313" key="1">
    <source>
        <dbReference type="EMBL" id="MDR6222898.1"/>
    </source>
</evidence>
<evidence type="ECO:0000313" key="2">
    <source>
        <dbReference type="Proteomes" id="UP001185015"/>
    </source>
</evidence>
<name>A0AA90U019_9EURY</name>
<dbReference type="RefSeq" id="WP_270096812.1">
    <property type="nucleotide sequence ID" value="NZ_JAQFFK010000005.1"/>
</dbReference>
<proteinExistence type="predicted"/>
<accession>A0AA90U019</accession>